<name>D7KD04_ARALL</name>
<dbReference type="AlphaFoldDB" id="D7KD04"/>
<protein>
    <submittedName>
        <fullName evidence="1">Predicted protein</fullName>
    </submittedName>
</protein>
<dbReference type="Gramene" id="Al_scaffold_0001_4120">
    <property type="protein sequence ID" value="Al_scaffold_0001_4120"/>
    <property type="gene ID" value="Al_scaffold_0001_4120"/>
</dbReference>
<evidence type="ECO:0000313" key="1">
    <source>
        <dbReference type="EMBL" id="EFH67688.1"/>
    </source>
</evidence>
<dbReference type="EMBL" id="GL348713">
    <property type="protein sequence ID" value="EFH67688.1"/>
    <property type="molecule type" value="Genomic_DNA"/>
</dbReference>
<reference evidence="2" key="1">
    <citation type="journal article" date="2011" name="Nat. Genet.">
        <title>The Arabidopsis lyrata genome sequence and the basis of rapid genome size change.</title>
        <authorList>
            <person name="Hu T.T."/>
            <person name="Pattyn P."/>
            <person name="Bakker E.G."/>
            <person name="Cao J."/>
            <person name="Cheng J.-F."/>
            <person name="Clark R.M."/>
            <person name="Fahlgren N."/>
            <person name="Fawcett J.A."/>
            <person name="Grimwood J."/>
            <person name="Gundlach H."/>
            <person name="Haberer G."/>
            <person name="Hollister J.D."/>
            <person name="Ossowski S."/>
            <person name="Ottilar R.P."/>
            <person name="Salamov A.A."/>
            <person name="Schneeberger K."/>
            <person name="Spannagl M."/>
            <person name="Wang X."/>
            <person name="Yang L."/>
            <person name="Nasrallah M.E."/>
            <person name="Bergelson J."/>
            <person name="Carrington J.C."/>
            <person name="Gaut B.S."/>
            <person name="Schmutz J."/>
            <person name="Mayer K.F.X."/>
            <person name="Van de Peer Y."/>
            <person name="Grigoriev I.V."/>
            <person name="Nordborg M."/>
            <person name="Weigel D."/>
            <person name="Guo Y.-L."/>
        </authorList>
    </citation>
    <scope>NUCLEOTIDE SEQUENCE [LARGE SCALE GENOMIC DNA]</scope>
    <source>
        <strain evidence="2">cv. MN47</strain>
    </source>
</reference>
<gene>
    <name evidence="1" type="ORF">ARALYDRAFT_681797</name>
</gene>
<dbReference type="STRING" id="81972.D7KD04"/>
<dbReference type="HOGENOM" id="CLU_1867913_0_0_1"/>
<sequence>MTVQEEETLVAKESFSTLHGFVQYSVTVEEAEKNRKLSDILGALDFNQLLVTVKSLSRAEELISLMGRDGVEFRRVNIIIHYDTPETEEAFLHQGFASKGVSSPCDEDILGQIKKNHEIVIYDLPKQIDTSTGSTYR</sequence>
<proteinExistence type="predicted"/>
<evidence type="ECO:0000313" key="2">
    <source>
        <dbReference type="Proteomes" id="UP000008694"/>
    </source>
</evidence>
<dbReference type="eggNOG" id="KOG0329">
    <property type="taxonomic scope" value="Eukaryota"/>
</dbReference>
<dbReference type="Proteomes" id="UP000008694">
    <property type="component" value="Unassembled WGS sequence"/>
</dbReference>
<organism evidence="2">
    <name type="scientific">Arabidopsis lyrata subsp. lyrata</name>
    <name type="common">Lyre-leaved rock-cress</name>
    <dbReference type="NCBI Taxonomy" id="81972"/>
    <lineage>
        <taxon>Eukaryota</taxon>
        <taxon>Viridiplantae</taxon>
        <taxon>Streptophyta</taxon>
        <taxon>Embryophyta</taxon>
        <taxon>Tracheophyta</taxon>
        <taxon>Spermatophyta</taxon>
        <taxon>Magnoliopsida</taxon>
        <taxon>eudicotyledons</taxon>
        <taxon>Gunneridae</taxon>
        <taxon>Pentapetalae</taxon>
        <taxon>rosids</taxon>
        <taxon>malvids</taxon>
        <taxon>Brassicales</taxon>
        <taxon>Brassicaceae</taxon>
        <taxon>Camelineae</taxon>
        <taxon>Arabidopsis</taxon>
    </lineage>
</organism>
<accession>D7KD04</accession>
<keyword evidence="2" id="KW-1185">Reference proteome</keyword>